<evidence type="ECO:0000313" key="7">
    <source>
        <dbReference type="EMBL" id="KUG26647.1"/>
    </source>
</evidence>
<feature type="domain" description="RNA polymerase sigma-70 region 2" evidence="5">
    <location>
        <begin position="29"/>
        <end position="97"/>
    </location>
</feature>
<dbReference type="InterPro" id="IPR013324">
    <property type="entry name" value="RNA_pol_sigma_r3/r4-like"/>
</dbReference>
<dbReference type="Gene3D" id="1.10.1740.10">
    <property type="match status" value="1"/>
</dbReference>
<dbReference type="Pfam" id="PF04542">
    <property type="entry name" value="Sigma70_r2"/>
    <property type="match status" value="1"/>
</dbReference>
<feature type="domain" description="RNA polymerase sigma factor 70 region 4 type 2" evidence="6">
    <location>
        <begin position="136"/>
        <end position="187"/>
    </location>
</feature>
<dbReference type="InterPro" id="IPR036388">
    <property type="entry name" value="WH-like_DNA-bd_sf"/>
</dbReference>
<protein>
    <submittedName>
        <fullName evidence="7">Rna polymerase sigma factor rpoe</fullName>
    </submittedName>
</protein>
<dbReference type="PANTHER" id="PTHR43133">
    <property type="entry name" value="RNA POLYMERASE ECF-TYPE SIGMA FACTO"/>
    <property type="match status" value="1"/>
</dbReference>
<evidence type="ECO:0000256" key="4">
    <source>
        <dbReference type="ARBA" id="ARBA00023163"/>
    </source>
</evidence>
<evidence type="ECO:0000259" key="5">
    <source>
        <dbReference type="Pfam" id="PF04542"/>
    </source>
</evidence>
<accession>A0A0W8G0H1</accession>
<dbReference type="GO" id="GO:0016987">
    <property type="term" value="F:sigma factor activity"/>
    <property type="evidence" value="ECO:0007669"/>
    <property type="project" value="UniProtKB-KW"/>
</dbReference>
<name>A0A0W8G0H1_9ZZZZ</name>
<dbReference type="InterPro" id="IPR039425">
    <property type="entry name" value="RNA_pol_sigma-70-like"/>
</dbReference>
<sequence length="197" mass="23266">MTKKLTELTDEELIKEFQDNETIEAYEILVKRFKDPLTNFVFRFVGDRDASTDIVQDTMIKFYLNKDSYKSFAKFSTWIYTIAGNLAKNELKRRKRRKIFSLDNNVDDDESKKIQIEDKSFFEPDRIADSNIKSHIIQNALMKVKPVYREVVVLRDIEEFTYEEIADITGLSIGTVKSRINRGRTQLQKLLKNIYKE</sequence>
<dbReference type="PANTHER" id="PTHR43133:SF51">
    <property type="entry name" value="RNA POLYMERASE SIGMA FACTOR"/>
    <property type="match status" value="1"/>
</dbReference>
<dbReference type="Pfam" id="PF08281">
    <property type="entry name" value="Sigma70_r4_2"/>
    <property type="match status" value="1"/>
</dbReference>
<evidence type="ECO:0000256" key="1">
    <source>
        <dbReference type="ARBA" id="ARBA00010641"/>
    </source>
</evidence>
<evidence type="ECO:0000259" key="6">
    <source>
        <dbReference type="Pfam" id="PF08281"/>
    </source>
</evidence>
<comment type="similarity">
    <text evidence="1">Belongs to the sigma-70 factor family. ECF subfamily.</text>
</comment>
<evidence type="ECO:0000256" key="3">
    <source>
        <dbReference type="ARBA" id="ARBA00023082"/>
    </source>
</evidence>
<dbReference type="InterPro" id="IPR007627">
    <property type="entry name" value="RNA_pol_sigma70_r2"/>
</dbReference>
<organism evidence="7">
    <name type="scientific">hydrocarbon metagenome</name>
    <dbReference type="NCBI Taxonomy" id="938273"/>
    <lineage>
        <taxon>unclassified sequences</taxon>
        <taxon>metagenomes</taxon>
        <taxon>ecological metagenomes</taxon>
    </lineage>
</organism>
<dbReference type="InterPro" id="IPR014284">
    <property type="entry name" value="RNA_pol_sigma-70_dom"/>
</dbReference>
<keyword evidence="2" id="KW-0805">Transcription regulation</keyword>
<dbReference type="GO" id="GO:0006352">
    <property type="term" value="P:DNA-templated transcription initiation"/>
    <property type="evidence" value="ECO:0007669"/>
    <property type="project" value="InterPro"/>
</dbReference>
<gene>
    <name evidence="7" type="ORF">ASZ90_003514</name>
</gene>
<comment type="caution">
    <text evidence="7">The sequence shown here is derived from an EMBL/GenBank/DDBJ whole genome shotgun (WGS) entry which is preliminary data.</text>
</comment>
<dbReference type="CDD" id="cd06171">
    <property type="entry name" value="Sigma70_r4"/>
    <property type="match status" value="1"/>
</dbReference>
<dbReference type="AlphaFoldDB" id="A0A0W8G0H1"/>
<dbReference type="NCBIfam" id="TIGR02937">
    <property type="entry name" value="sigma70-ECF"/>
    <property type="match status" value="1"/>
</dbReference>
<reference evidence="7" key="1">
    <citation type="journal article" date="2015" name="Proc. Natl. Acad. Sci. U.S.A.">
        <title>Networks of energetic and metabolic interactions define dynamics in microbial communities.</title>
        <authorList>
            <person name="Embree M."/>
            <person name="Liu J.K."/>
            <person name="Al-Bassam M.M."/>
            <person name="Zengler K."/>
        </authorList>
    </citation>
    <scope>NUCLEOTIDE SEQUENCE</scope>
</reference>
<dbReference type="GO" id="GO:0003677">
    <property type="term" value="F:DNA binding"/>
    <property type="evidence" value="ECO:0007669"/>
    <property type="project" value="InterPro"/>
</dbReference>
<dbReference type="EMBL" id="LNQE01000427">
    <property type="protein sequence ID" value="KUG26647.1"/>
    <property type="molecule type" value="Genomic_DNA"/>
</dbReference>
<proteinExistence type="inferred from homology"/>
<keyword evidence="3" id="KW-0731">Sigma factor</keyword>
<dbReference type="InterPro" id="IPR013249">
    <property type="entry name" value="RNA_pol_sigma70_r4_t2"/>
</dbReference>
<dbReference type="SUPFAM" id="SSF88659">
    <property type="entry name" value="Sigma3 and sigma4 domains of RNA polymerase sigma factors"/>
    <property type="match status" value="1"/>
</dbReference>
<evidence type="ECO:0000256" key="2">
    <source>
        <dbReference type="ARBA" id="ARBA00023015"/>
    </source>
</evidence>
<dbReference type="Gene3D" id="1.10.10.10">
    <property type="entry name" value="Winged helix-like DNA-binding domain superfamily/Winged helix DNA-binding domain"/>
    <property type="match status" value="1"/>
</dbReference>
<keyword evidence="4" id="KW-0804">Transcription</keyword>
<dbReference type="SUPFAM" id="SSF88946">
    <property type="entry name" value="Sigma2 domain of RNA polymerase sigma factors"/>
    <property type="match status" value="1"/>
</dbReference>
<dbReference type="InterPro" id="IPR013325">
    <property type="entry name" value="RNA_pol_sigma_r2"/>
</dbReference>